<keyword evidence="3" id="KW-1185">Reference proteome</keyword>
<evidence type="ECO:0000256" key="1">
    <source>
        <dbReference type="SAM" id="MobiDB-lite"/>
    </source>
</evidence>
<sequence length="146" mass="15508">MQGRFIDQETLHMATSSILGGERAASQAEGRDVERLGPSDSSDSGSDVQGELDLSDPQNPEQMVFGATQPGLRADSDSAGTGERGSALIEDEAREGNDILPDQVQNLSDDDTSDLGLTEAELDLIEKAELEDLAQQDLGDDDEDVS</sequence>
<feature type="compositionally biased region" description="Basic and acidic residues" evidence="1">
    <location>
        <begin position="1"/>
        <end position="10"/>
    </location>
</feature>
<evidence type="ECO:0000313" key="2">
    <source>
        <dbReference type="EMBL" id="RQP22798.1"/>
    </source>
</evidence>
<dbReference type="AlphaFoldDB" id="A0A3N7HL11"/>
<feature type="region of interest" description="Disordered" evidence="1">
    <location>
        <begin position="1"/>
        <end position="114"/>
    </location>
</feature>
<protein>
    <submittedName>
        <fullName evidence="2">Uncharacterized protein</fullName>
    </submittedName>
</protein>
<comment type="caution">
    <text evidence="2">The sequence shown here is derived from an EMBL/GenBank/DDBJ whole genome shotgun (WGS) entry which is preliminary data.</text>
</comment>
<reference evidence="2 3" key="2">
    <citation type="submission" date="2018-12" db="EMBL/GenBank/DDBJ databases">
        <title>Rhizobacter gummiphilus sp. nov., a rubber-degrading bacterium isolated from the soil of a botanical garden in Japan.</title>
        <authorList>
            <person name="Shunsuke S.S."/>
        </authorList>
    </citation>
    <scope>NUCLEOTIDE SEQUENCE [LARGE SCALE GENOMIC DNA]</scope>
    <source>
        <strain evidence="2 3">S-16</strain>
    </source>
</reference>
<accession>A0A3N7HL11</accession>
<reference evidence="2 3" key="1">
    <citation type="submission" date="2018-08" db="EMBL/GenBank/DDBJ databases">
        <authorList>
            <person name="Khan S.A."/>
            <person name="Jeon C.O."/>
            <person name="Chun B.H."/>
            <person name="Jeong S.E."/>
        </authorList>
    </citation>
    <scope>NUCLEOTIDE SEQUENCE [LARGE SCALE GENOMIC DNA]</scope>
    <source>
        <strain evidence="2 3">S-16</strain>
    </source>
</reference>
<proteinExistence type="predicted"/>
<dbReference type="EMBL" id="QUSW01000006">
    <property type="protein sequence ID" value="RQP22798.1"/>
    <property type="molecule type" value="Genomic_DNA"/>
</dbReference>
<dbReference type="Proteomes" id="UP000267464">
    <property type="component" value="Unassembled WGS sequence"/>
</dbReference>
<name>A0A3N7HL11_9BURK</name>
<organism evidence="2 3">
    <name type="scientific">Piscinibacter terrae</name>
    <dbReference type="NCBI Taxonomy" id="2496871"/>
    <lineage>
        <taxon>Bacteria</taxon>
        <taxon>Pseudomonadati</taxon>
        <taxon>Pseudomonadota</taxon>
        <taxon>Betaproteobacteria</taxon>
        <taxon>Burkholderiales</taxon>
        <taxon>Sphaerotilaceae</taxon>
        <taxon>Piscinibacter</taxon>
    </lineage>
</organism>
<gene>
    <name evidence="2" type="ORF">DZC73_21130</name>
</gene>
<evidence type="ECO:0000313" key="3">
    <source>
        <dbReference type="Proteomes" id="UP000267464"/>
    </source>
</evidence>